<organism evidence="2 3">
    <name type="scientific">Klebsormidium nitens</name>
    <name type="common">Green alga</name>
    <name type="synonym">Ulothrix nitens</name>
    <dbReference type="NCBI Taxonomy" id="105231"/>
    <lineage>
        <taxon>Eukaryota</taxon>
        <taxon>Viridiplantae</taxon>
        <taxon>Streptophyta</taxon>
        <taxon>Klebsormidiophyceae</taxon>
        <taxon>Klebsormidiales</taxon>
        <taxon>Klebsormidiaceae</taxon>
        <taxon>Klebsormidium</taxon>
    </lineage>
</organism>
<dbReference type="EMBL" id="DF237582">
    <property type="protein sequence ID" value="GAQ90380.1"/>
    <property type="molecule type" value="Genomic_DNA"/>
</dbReference>
<protein>
    <submittedName>
        <fullName evidence="2">Uncharacterized protein</fullName>
    </submittedName>
</protein>
<name>A0A1Y1IHM5_KLENI</name>
<proteinExistence type="predicted"/>
<dbReference type="PANTHER" id="PTHR34958">
    <property type="entry name" value="CONDITIONAL LOSS-OF-GROWTH 1"/>
    <property type="match status" value="1"/>
</dbReference>
<sequence length="1264" mass="132875">MKPPSGPKQEGLAKPELTVSPPVSPPGHSVRRSRQSQVSPLQASPHLPPGSRKGGVPGDAERPPTKSKAPAAELAEGPKKVRQPLLLSAGSKGSPPKGPEPLRRAIAECTSGAGSRGVAADRVLQEYLSQAATCDLAYDLLLEHARTEVARSPGVVLATIRLLKRILFRYLPSAGTLEAIDAFCAQLMAELNEAAAARHTLSGLGPLLGPRSEVAVSPLGGFCKDSAAVVRSLAFLRAFVARQVGPISSTQRLPRGGEVAGESRGKGRAKVSEAARHEAVPVGPEHKKVGAQEARDFLEEDVFSWRWILRPSAKGGKKQPAWAPSPVLLGSGGLSRPIPRPVRTLTDSGAAALLLQSTPLPQSVSSEVRAGPKAQLASDVPALNQASPLDPDTRRQTSAALPAADAALLQSHIRTIAAAKRRPEMGPRSSVELLKGTPAKRRTRPLFHYRPYAEQQALRLSDAEMADVLAAVCADSAPQGKGPAPPDPGVGSPADVAGSVLIKLLLDLYCAGPSLAGPLTLRLLLEMLAAAAPAVRCRAFDLVLNLGVHAHLIDPAAMHPDDAPPPPHDASSPARPGQANGAGGRAAVAQFEEWAVALVREMLLALVQAGEREEAVWVAGLSCLLYYAADQGHICRPKVDGLDVRIPAALLAMSRRHCWADGVHTALVRLAVNLLYDGGKGTGGKRSEGGLNGVTAEGRRAPTLDVKRLEALGGVAWVCHEYAEGRSREVRRNMFAVLFDLAVLRYSQQCADERRAPPGEEEVCAVAAALGLADAPEAVVLGFKLGLPGTADAVRQAIMAAMQRDVTSGRLNSELLAAVTSTLDDLALSSARPSAAFAPQLAITAASDPLLAPSGSARSSPSRSSLGASVASEAAGQPLAPPWRRLSQGSAPSSDPEALATAWATLRALLLSPRESDRIHGRCWLTELLSGGAGTREAAGLRPLKGSPAERLSATLRASLERRQRQHRPSSSGDPGGQASPGPESGAEEEAWAGVQLLGELLQCPEREVQAVFFEVVDRALLAAETDGAAANPEQAAEGAVALLSAACQLVVEANSADTPTVLRMCHLLFRQLCARRPLPLPRDSPLEGPLPALLLAGRLLASPRLLARLPVALLQWPLLRLPATPVEGIALTAAVGSRGGSGPGSSLSDVRAAMLLLLISRCEESVAAFQAVGGAFFEAVLDDPDPRLALYVSTFLLRRMARQQPDGYRTALQRLVFHAQQSNNEKLLENPYLQIRGLLREQAQAEAEGVPTERFDTETDAEA</sequence>
<dbReference type="AlphaFoldDB" id="A0A1Y1IHM5"/>
<dbReference type="OrthoDB" id="1905883at2759"/>
<dbReference type="PANTHER" id="PTHR34958:SF1">
    <property type="entry name" value="ARMADILLO-LIKE HELICAL DOMAIN-CONTAINING PROTEIN"/>
    <property type="match status" value="1"/>
</dbReference>
<feature type="region of interest" description="Disordered" evidence="1">
    <location>
        <begin position="852"/>
        <end position="896"/>
    </location>
</feature>
<dbReference type="Proteomes" id="UP000054558">
    <property type="component" value="Unassembled WGS sequence"/>
</dbReference>
<feature type="region of interest" description="Disordered" evidence="1">
    <location>
        <begin position="1245"/>
        <end position="1264"/>
    </location>
</feature>
<feature type="region of interest" description="Disordered" evidence="1">
    <location>
        <begin position="1"/>
        <end position="102"/>
    </location>
</feature>
<dbReference type="STRING" id="105231.A0A1Y1IHM5"/>
<evidence type="ECO:0000313" key="3">
    <source>
        <dbReference type="Proteomes" id="UP000054558"/>
    </source>
</evidence>
<gene>
    <name evidence="2" type="ORF">KFL_006330070</name>
</gene>
<feature type="region of interest" description="Disordered" evidence="1">
    <location>
        <begin position="251"/>
        <end position="285"/>
    </location>
</feature>
<feature type="compositionally biased region" description="Basic and acidic residues" evidence="1">
    <location>
        <begin position="261"/>
        <end position="285"/>
    </location>
</feature>
<feature type="region of interest" description="Disordered" evidence="1">
    <location>
        <begin position="361"/>
        <end position="395"/>
    </location>
</feature>
<evidence type="ECO:0000256" key="1">
    <source>
        <dbReference type="SAM" id="MobiDB-lite"/>
    </source>
</evidence>
<accession>A0A1Y1IHM5</accession>
<feature type="region of interest" description="Disordered" evidence="1">
    <location>
        <begin position="961"/>
        <end position="990"/>
    </location>
</feature>
<feature type="compositionally biased region" description="Low complexity" evidence="1">
    <location>
        <begin position="852"/>
        <end position="869"/>
    </location>
</feature>
<keyword evidence="3" id="KW-1185">Reference proteome</keyword>
<evidence type="ECO:0000313" key="2">
    <source>
        <dbReference type="EMBL" id="GAQ90380.1"/>
    </source>
</evidence>
<reference evidence="2 3" key="1">
    <citation type="journal article" date="2014" name="Nat. Commun.">
        <title>Klebsormidium flaccidum genome reveals primary factors for plant terrestrial adaptation.</title>
        <authorList>
            <person name="Hori K."/>
            <person name="Maruyama F."/>
            <person name="Fujisawa T."/>
            <person name="Togashi T."/>
            <person name="Yamamoto N."/>
            <person name="Seo M."/>
            <person name="Sato S."/>
            <person name="Yamada T."/>
            <person name="Mori H."/>
            <person name="Tajima N."/>
            <person name="Moriyama T."/>
            <person name="Ikeuchi M."/>
            <person name="Watanabe M."/>
            <person name="Wada H."/>
            <person name="Kobayashi K."/>
            <person name="Saito M."/>
            <person name="Masuda T."/>
            <person name="Sasaki-Sekimoto Y."/>
            <person name="Mashiguchi K."/>
            <person name="Awai K."/>
            <person name="Shimojima M."/>
            <person name="Masuda S."/>
            <person name="Iwai M."/>
            <person name="Nobusawa T."/>
            <person name="Narise T."/>
            <person name="Kondo S."/>
            <person name="Saito H."/>
            <person name="Sato R."/>
            <person name="Murakawa M."/>
            <person name="Ihara Y."/>
            <person name="Oshima-Yamada Y."/>
            <person name="Ohtaka K."/>
            <person name="Satoh M."/>
            <person name="Sonobe K."/>
            <person name="Ishii M."/>
            <person name="Ohtani R."/>
            <person name="Kanamori-Sato M."/>
            <person name="Honoki R."/>
            <person name="Miyazaki D."/>
            <person name="Mochizuki H."/>
            <person name="Umetsu J."/>
            <person name="Higashi K."/>
            <person name="Shibata D."/>
            <person name="Kamiya Y."/>
            <person name="Sato N."/>
            <person name="Nakamura Y."/>
            <person name="Tabata S."/>
            <person name="Ida S."/>
            <person name="Kurokawa K."/>
            <person name="Ohta H."/>
        </authorList>
    </citation>
    <scope>NUCLEOTIDE SEQUENCE [LARGE SCALE GENOMIC DNA]</scope>
    <source>
        <strain evidence="2 3">NIES-2285</strain>
    </source>
</reference>
<dbReference type="OMA" id="MAVQVQE"/>
<feature type="region of interest" description="Disordered" evidence="1">
    <location>
        <begin position="557"/>
        <end position="582"/>
    </location>
</feature>